<evidence type="ECO:0008006" key="4">
    <source>
        <dbReference type="Google" id="ProtNLM"/>
    </source>
</evidence>
<dbReference type="EMBL" id="JAAAUY010000226">
    <property type="protein sequence ID" value="KAF9333018.1"/>
    <property type="molecule type" value="Genomic_DNA"/>
</dbReference>
<dbReference type="SUPFAM" id="SSF88723">
    <property type="entry name" value="PIN domain-like"/>
    <property type="match status" value="1"/>
</dbReference>
<comment type="caution">
    <text evidence="2">The sequence shown here is derived from an EMBL/GenBank/DDBJ whole genome shotgun (WGS) entry which is preliminary data.</text>
</comment>
<keyword evidence="3" id="KW-1185">Reference proteome</keyword>
<protein>
    <recommendedName>
        <fullName evidence="4">XPG-I domain-containing protein</fullName>
    </recommendedName>
</protein>
<feature type="compositionally biased region" description="Polar residues" evidence="1">
    <location>
        <begin position="245"/>
        <end position="254"/>
    </location>
</feature>
<proteinExistence type="predicted"/>
<dbReference type="PANTHER" id="PTHR11081">
    <property type="entry name" value="FLAP ENDONUCLEASE FAMILY MEMBER"/>
    <property type="match status" value="1"/>
</dbReference>
<evidence type="ECO:0000313" key="3">
    <source>
        <dbReference type="Proteomes" id="UP000696485"/>
    </source>
</evidence>
<gene>
    <name evidence="2" type="ORF">BG006_004085</name>
</gene>
<feature type="compositionally biased region" description="Low complexity" evidence="1">
    <location>
        <begin position="264"/>
        <end position="292"/>
    </location>
</feature>
<dbReference type="Proteomes" id="UP000696485">
    <property type="component" value="Unassembled WGS sequence"/>
</dbReference>
<organism evidence="2 3">
    <name type="scientific">Podila minutissima</name>
    <dbReference type="NCBI Taxonomy" id="64525"/>
    <lineage>
        <taxon>Eukaryota</taxon>
        <taxon>Fungi</taxon>
        <taxon>Fungi incertae sedis</taxon>
        <taxon>Mucoromycota</taxon>
        <taxon>Mortierellomycotina</taxon>
        <taxon>Mortierellomycetes</taxon>
        <taxon>Mortierellales</taxon>
        <taxon>Mortierellaceae</taxon>
        <taxon>Podila</taxon>
    </lineage>
</organism>
<accession>A0A9P5VN63</accession>
<name>A0A9P5VN63_9FUNG</name>
<evidence type="ECO:0000256" key="1">
    <source>
        <dbReference type="SAM" id="MobiDB-lite"/>
    </source>
</evidence>
<feature type="region of interest" description="Disordered" evidence="1">
    <location>
        <begin position="229"/>
        <end position="302"/>
    </location>
</feature>
<sequence length="535" mass="61163">MEKSIKVFKGRVNDSLRIRKQHFTDVKAGFKSSFHWSLRSHQEFANYMWHHSWTVVICRMEADLAIALDAQDIDIIISKDSDMMVYQLVKTLWCPVSNNLILIYKIPDVLATLGISQTQLMALAVVLRNDYHRNIYSLGPATNFSIIKEIGSRPDAREIVTAYLTHGQVMVKNTKEETFKNSIRVFILLQQERVKPLVQELQAQQLFHVLQDKFKELCIKHQSQKNIQAAGAKERTKDDIVQLPSPKSHNQYRTVESPKVVFKPNSTTTTSPQSTPTPSPSQQTSSLTSNLNADGHPPLARMWIPRNQGQFSFKERTHKIVHAPPPKAKQFKLKFYWEPVQTNSVLAKKSKPKGNKVSSGLQEKSLANLDKKGLMRSMNWNHPMSSLEIGTVHANVRHMVMDGEMQQEVVDCLQEAPQLAAGMKREAQHLIGHFVEMLRDHMDKCRKDFITEVEQEILLSICKWIKPADIDEGEEDTGSNEENNNSNVENRQDKEFCILLSFLMYLYSGNYPKENSKAGGVANKLINWLLKVMKD</sequence>
<dbReference type="InterPro" id="IPR006084">
    <property type="entry name" value="XPG/Rad2"/>
</dbReference>
<evidence type="ECO:0000313" key="2">
    <source>
        <dbReference type="EMBL" id="KAF9333018.1"/>
    </source>
</evidence>
<reference evidence="2" key="1">
    <citation type="journal article" date="2020" name="Fungal Divers.">
        <title>Resolving the Mortierellaceae phylogeny through synthesis of multi-gene phylogenetics and phylogenomics.</title>
        <authorList>
            <person name="Vandepol N."/>
            <person name="Liber J."/>
            <person name="Desiro A."/>
            <person name="Na H."/>
            <person name="Kennedy M."/>
            <person name="Barry K."/>
            <person name="Grigoriev I.V."/>
            <person name="Miller A.N."/>
            <person name="O'Donnell K."/>
            <person name="Stajich J.E."/>
            <person name="Bonito G."/>
        </authorList>
    </citation>
    <scope>NUCLEOTIDE SEQUENCE</scope>
    <source>
        <strain evidence="2">NVP1</strain>
    </source>
</reference>
<dbReference type="AlphaFoldDB" id="A0A9P5VN63"/>
<dbReference type="InterPro" id="IPR029060">
    <property type="entry name" value="PIN-like_dom_sf"/>
</dbReference>